<sequence length="49" mass="5683">MLDLNHGQTDQTREIIERAHMLRAEATRDFFRAMRDGVRNLFAGSARHA</sequence>
<name>A0A2R8A9J6_9RHOB</name>
<accession>A0A2R8A9J6</accession>
<evidence type="ECO:0000313" key="1">
    <source>
        <dbReference type="EMBL" id="SPF28904.1"/>
    </source>
</evidence>
<dbReference type="EMBL" id="OMKW01000002">
    <property type="protein sequence ID" value="SPF28904.1"/>
    <property type="molecule type" value="Genomic_DNA"/>
</dbReference>
<protein>
    <submittedName>
        <fullName evidence="1">Uncharacterized protein</fullName>
    </submittedName>
</protein>
<dbReference type="Proteomes" id="UP000244932">
    <property type="component" value="Unassembled WGS sequence"/>
</dbReference>
<gene>
    <name evidence="1" type="ORF">POI8812_01207</name>
</gene>
<reference evidence="1 2" key="1">
    <citation type="submission" date="2018-03" db="EMBL/GenBank/DDBJ databases">
        <authorList>
            <person name="Keele B.F."/>
        </authorList>
    </citation>
    <scope>NUCLEOTIDE SEQUENCE [LARGE SCALE GENOMIC DNA]</scope>
    <source>
        <strain evidence="1 2">CeCT 8812</strain>
    </source>
</reference>
<dbReference type="NCBIfam" id="NF046098">
    <property type="entry name" value="RSP_7527_fam"/>
    <property type="match status" value="1"/>
</dbReference>
<proteinExistence type="predicted"/>
<dbReference type="InterPro" id="IPR058227">
    <property type="entry name" value="RSP_7527-like"/>
</dbReference>
<dbReference type="RefSeq" id="WP_162844927.1">
    <property type="nucleotide sequence ID" value="NZ_OMKW01000002.1"/>
</dbReference>
<organism evidence="1 2">
    <name type="scientific">Pontivivens insulae</name>
    <dbReference type="NCBI Taxonomy" id="1639689"/>
    <lineage>
        <taxon>Bacteria</taxon>
        <taxon>Pseudomonadati</taxon>
        <taxon>Pseudomonadota</taxon>
        <taxon>Alphaproteobacteria</taxon>
        <taxon>Rhodobacterales</taxon>
        <taxon>Paracoccaceae</taxon>
        <taxon>Pontivivens</taxon>
    </lineage>
</organism>
<dbReference type="AlphaFoldDB" id="A0A2R8A9J6"/>
<evidence type="ECO:0000313" key="2">
    <source>
        <dbReference type="Proteomes" id="UP000244932"/>
    </source>
</evidence>
<keyword evidence="2" id="KW-1185">Reference proteome</keyword>